<dbReference type="InterPro" id="IPR024083">
    <property type="entry name" value="Fumarase/histidase_N"/>
</dbReference>
<gene>
    <name evidence="1" type="primary">hutH_11</name>
    <name evidence="1" type="ORF">SDC9_68316</name>
</gene>
<dbReference type="EMBL" id="VSSQ01003684">
    <property type="protein sequence ID" value="MPM21866.1"/>
    <property type="molecule type" value="Genomic_DNA"/>
</dbReference>
<protein>
    <submittedName>
        <fullName evidence="1">Histidine ammonia-lyase</fullName>
        <ecNumber evidence="1">4.3.1.3</ecNumber>
    </submittedName>
</protein>
<accession>A0A644Y040</accession>
<reference evidence="1" key="1">
    <citation type="submission" date="2019-08" db="EMBL/GenBank/DDBJ databases">
        <authorList>
            <person name="Kucharzyk K."/>
            <person name="Murdoch R.W."/>
            <person name="Higgins S."/>
            <person name="Loffler F."/>
        </authorList>
    </citation>
    <scope>NUCLEOTIDE SEQUENCE</scope>
</reference>
<evidence type="ECO:0000313" key="1">
    <source>
        <dbReference type="EMBL" id="MPM21866.1"/>
    </source>
</evidence>
<dbReference type="InterPro" id="IPR008948">
    <property type="entry name" value="L-Aspartase-like"/>
</dbReference>
<dbReference type="CDD" id="cd00332">
    <property type="entry name" value="PAL-HAL"/>
    <property type="match status" value="1"/>
</dbReference>
<proteinExistence type="predicted"/>
<name>A0A644Y040_9ZZZZ</name>
<dbReference type="AlphaFoldDB" id="A0A644Y040"/>
<organism evidence="1">
    <name type="scientific">bioreactor metagenome</name>
    <dbReference type="NCBI Taxonomy" id="1076179"/>
    <lineage>
        <taxon>unclassified sequences</taxon>
        <taxon>metagenomes</taxon>
        <taxon>ecological metagenomes</taxon>
    </lineage>
</organism>
<dbReference type="PANTHER" id="PTHR10362">
    <property type="entry name" value="HISTIDINE AMMONIA-LYASE"/>
    <property type="match status" value="1"/>
</dbReference>
<dbReference type="Gene3D" id="1.20.200.10">
    <property type="entry name" value="Fumarase/aspartase (Central domain)"/>
    <property type="match status" value="1"/>
</dbReference>
<dbReference type="Pfam" id="PF00221">
    <property type="entry name" value="Lyase_aromatic"/>
    <property type="match status" value="1"/>
</dbReference>
<dbReference type="EC" id="4.3.1.3" evidence="1"/>
<dbReference type="SUPFAM" id="SSF48557">
    <property type="entry name" value="L-aspartase-like"/>
    <property type="match status" value="1"/>
</dbReference>
<dbReference type="Gene3D" id="1.10.275.10">
    <property type="entry name" value="Fumarase/aspartase (N-terminal domain)"/>
    <property type="match status" value="1"/>
</dbReference>
<dbReference type="GO" id="GO:0004397">
    <property type="term" value="F:histidine ammonia-lyase activity"/>
    <property type="evidence" value="ECO:0007669"/>
    <property type="project" value="UniProtKB-EC"/>
</dbReference>
<sequence length="501" mass="55525">MEKITLTGDNLTIEEVASVAKDYTQVELSEGAEKRLRDARQLVFDLVDADFPIYGFNVGVGWNKDKKVFKEFFSQYNCNLIRSHSIGVPPWASTEQVRAIMLTRLNGMLSGCCGVAPEIPEMYAKMLNRHIHPLIPMRGSVGEADIGLLSHIGLAIIGEGNVEFGGKVMPSKEAFSLAGLEPLSLGPKDGLAIVSSNAVGAGHGALLLKDIEDFFTVADAIYALSLEGFNGNVSPLDDRNHKLRRYVGQRKVAARIREDLEGSFIYEPDRQKAVHDPLCYRDVPQIHGAVLELLQYTRDRLEIQLNTTDDNPCVLLEEKTIVPSANFEPLNWVLGFEGLGVALSHVSKASCLRLIKLSDPSFTNLPRFLSPAADVLCFCTVQKTYTSLDAEIRHLCNPVSMDTLSLAGGMEDMSTNAPYVVQKLDKILDNLRYIFALELIHAAQAVDYRKGRNLGKYSGAVYEKVRSVIPFYDKDRNITEMIQQAHELIADGTLLRLLPRD</sequence>
<dbReference type="InterPro" id="IPR001106">
    <property type="entry name" value="Aromatic_Lyase"/>
</dbReference>
<keyword evidence="1" id="KW-0456">Lyase</keyword>
<comment type="caution">
    <text evidence="1">The sequence shown here is derived from an EMBL/GenBank/DDBJ whole genome shotgun (WGS) entry which is preliminary data.</text>
</comment>